<dbReference type="AlphaFoldDB" id="A0A1G2MJ54"/>
<dbReference type="SUPFAM" id="SSF50156">
    <property type="entry name" value="PDZ domain-like"/>
    <property type="match status" value="1"/>
</dbReference>
<dbReference type="Pfam" id="PF17820">
    <property type="entry name" value="PDZ_6"/>
    <property type="match status" value="1"/>
</dbReference>
<dbReference type="InterPro" id="IPR001478">
    <property type="entry name" value="PDZ"/>
</dbReference>
<comment type="caution">
    <text evidence="7">The sequence shown here is derived from an EMBL/GenBank/DDBJ whole genome shotgun (WGS) entry which is preliminary data.</text>
</comment>
<dbReference type="Gene3D" id="3.90.226.10">
    <property type="entry name" value="2-enoyl-CoA Hydratase, Chain A, domain 1"/>
    <property type="match status" value="1"/>
</dbReference>
<dbReference type="InterPro" id="IPR004447">
    <property type="entry name" value="Peptidase_S41A"/>
</dbReference>
<proteinExistence type="inferred from homology"/>
<dbReference type="SUPFAM" id="SSF52096">
    <property type="entry name" value="ClpP/crotonase"/>
    <property type="match status" value="1"/>
</dbReference>
<keyword evidence="2 5" id="KW-0645">Protease</keyword>
<organism evidence="7 8">
    <name type="scientific">Candidatus Taylorbacteria bacterium RIFCSPHIGHO2_02_FULL_44_12</name>
    <dbReference type="NCBI Taxonomy" id="1802308"/>
    <lineage>
        <taxon>Bacteria</taxon>
        <taxon>Candidatus Tayloriibacteriota</taxon>
    </lineage>
</organism>
<dbReference type="CDD" id="cd07560">
    <property type="entry name" value="Peptidase_S41_CPP"/>
    <property type="match status" value="1"/>
</dbReference>
<dbReference type="Gene3D" id="2.30.42.10">
    <property type="match status" value="1"/>
</dbReference>
<dbReference type="CDD" id="cd06782">
    <property type="entry name" value="cpPDZ_CPP-like"/>
    <property type="match status" value="1"/>
</dbReference>
<evidence type="ECO:0000313" key="8">
    <source>
        <dbReference type="Proteomes" id="UP000178413"/>
    </source>
</evidence>
<evidence type="ECO:0000313" key="7">
    <source>
        <dbReference type="EMBL" id="OHA23960.1"/>
    </source>
</evidence>
<keyword evidence="3 5" id="KW-0378">Hydrolase</keyword>
<evidence type="ECO:0000256" key="4">
    <source>
        <dbReference type="ARBA" id="ARBA00022825"/>
    </source>
</evidence>
<dbReference type="Pfam" id="PF03572">
    <property type="entry name" value="Peptidase_S41"/>
    <property type="match status" value="1"/>
</dbReference>
<dbReference type="EMBL" id="MHRM01000014">
    <property type="protein sequence ID" value="OHA23960.1"/>
    <property type="molecule type" value="Genomic_DNA"/>
</dbReference>
<dbReference type="GO" id="GO:0008236">
    <property type="term" value="F:serine-type peptidase activity"/>
    <property type="evidence" value="ECO:0007669"/>
    <property type="project" value="UniProtKB-KW"/>
</dbReference>
<name>A0A1G2MJ54_9BACT</name>
<dbReference type="PANTHER" id="PTHR32060">
    <property type="entry name" value="TAIL-SPECIFIC PROTEASE"/>
    <property type="match status" value="1"/>
</dbReference>
<evidence type="ECO:0000256" key="5">
    <source>
        <dbReference type="RuleBase" id="RU004404"/>
    </source>
</evidence>
<dbReference type="NCBIfam" id="TIGR00225">
    <property type="entry name" value="prc"/>
    <property type="match status" value="1"/>
</dbReference>
<dbReference type="InterPro" id="IPR041489">
    <property type="entry name" value="PDZ_6"/>
</dbReference>
<dbReference type="InterPro" id="IPR036034">
    <property type="entry name" value="PDZ_sf"/>
</dbReference>
<feature type="domain" description="PDZ" evidence="6">
    <location>
        <begin position="102"/>
        <end position="180"/>
    </location>
</feature>
<accession>A0A1G2MJ54</accession>
<protein>
    <recommendedName>
        <fullName evidence="6">PDZ domain-containing protein</fullName>
    </recommendedName>
</protein>
<gene>
    <name evidence="7" type="ORF">A3D50_02000</name>
</gene>
<dbReference type="SMART" id="SM00245">
    <property type="entry name" value="TSPc"/>
    <property type="match status" value="1"/>
</dbReference>
<sequence length="403" mass="43558">MNIEDKKFLALLVALPVFVVGLFWGINIGKGHVISVDPALVEDDSIVSSEQFAPFWKAWSILNEKFVATTTASVEDRVWGSIQGLAGSYKDPYTVFFPPAESKSFQEDISGNFEGVGMEIGFKDNKLIVVAPIKNSPADRAGVKTGDAILSINGTSTADIAVDKAVKLIRGPKGTIVTIVFLPIGSSKTVEKAIVRDVIDIPTIDTSVKPGGVFVIRLYSFTSQSHNLFRQALREFVLSGHHKLILDMRGNPGGYLDSAWDMASWFLPPGAIVINEDFGGKQDIKSYRSKGYDIFNSNLKMIILVDGGSASAAEILAGALSEHGVAELVGTKTFGKGSVQELVPITSETSLKVTVAHWLTPHGQNLSKNGLVPDYEIPLTDKDIQAKQDPQMDKALEILSKLP</sequence>
<dbReference type="InterPro" id="IPR029045">
    <property type="entry name" value="ClpP/crotonase-like_dom_sf"/>
</dbReference>
<evidence type="ECO:0000259" key="6">
    <source>
        <dbReference type="PROSITE" id="PS50106"/>
    </source>
</evidence>
<dbReference type="Proteomes" id="UP000178413">
    <property type="component" value="Unassembled WGS sequence"/>
</dbReference>
<reference evidence="7 8" key="1">
    <citation type="journal article" date="2016" name="Nat. Commun.">
        <title>Thousands of microbial genomes shed light on interconnected biogeochemical processes in an aquifer system.</title>
        <authorList>
            <person name="Anantharaman K."/>
            <person name="Brown C.T."/>
            <person name="Hug L.A."/>
            <person name="Sharon I."/>
            <person name="Castelle C.J."/>
            <person name="Probst A.J."/>
            <person name="Thomas B.C."/>
            <person name="Singh A."/>
            <person name="Wilkins M.J."/>
            <person name="Karaoz U."/>
            <person name="Brodie E.L."/>
            <person name="Williams K.H."/>
            <person name="Hubbard S.S."/>
            <person name="Banfield J.F."/>
        </authorList>
    </citation>
    <scope>NUCLEOTIDE SEQUENCE [LARGE SCALE GENOMIC DNA]</scope>
</reference>
<dbReference type="PANTHER" id="PTHR32060:SF30">
    <property type="entry name" value="CARBOXY-TERMINAL PROCESSING PROTEASE CTPA"/>
    <property type="match status" value="1"/>
</dbReference>
<keyword evidence="4 5" id="KW-0720">Serine protease</keyword>
<evidence type="ECO:0000256" key="3">
    <source>
        <dbReference type="ARBA" id="ARBA00022801"/>
    </source>
</evidence>
<dbReference type="STRING" id="1802308.A3D50_02000"/>
<evidence type="ECO:0000256" key="1">
    <source>
        <dbReference type="ARBA" id="ARBA00009179"/>
    </source>
</evidence>
<dbReference type="Gene3D" id="3.30.750.44">
    <property type="match status" value="1"/>
</dbReference>
<dbReference type="GO" id="GO:0030288">
    <property type="term" value="C:outer membrane-bounded periplasmic space"/>
    <property type="evidence" value="ECO:0007669"/>
    <property type="project" value="TreeGrafter"/>
</dbReference>
<evidence type="ECO:0000256" key="2">
    <source>
        <dbReference type="ARBA" id="ARBA00022670"/>
    </source>
</evidence>
<dbReference type="PROSITE" id="PS50106">
    <property type="entry name" value="PDZ"/>
    <property type="match status" value="1"/>
</dbReference>
<dbReference type="InterPro" id="IPR005151">
    <property type="entry name" value="Tail-specific_protease"/>
</dbReference>
<dbReference type="SMART" id="SM00228">
    <property type="entry name" value="PDZ"/>
    <property type="match status" value="1"/>
</dbReference>
<dbReference type="FunFam" id="2.30.42.10:FF:000063">
    <property type="entry name" value="Peptidase, S41 family"/>
    <property type="match status" value="1"/>
</dbReference>
<dbReference type="GO" id="GO:0007165">
    <property type="term" value="P:signal transduction"/>
    <property type="evidence" value="ECO:0007669"/>
    <property type="project" value="TreeGrafter"/>
</dbReference>
<comment type="similarity">
    <text evidence="1 5">Belongs to the peptidase S41A family.</text>
</comment>
<dbReference type="GO" id="GO:0004175">
    <property type="term" value="F:endopeptidase activity"/>
    <property type="evidence" value="ECO:0007669"/>
    <property type="project" value="TreeGrafter"/>
</dbReference>
<dbReference type="GO" id="GO:0006508">
    <property type="term" value="P:proteolysis"/>
    <property type="evidence" value="ECO:0007669"/>
    <property type="project" value="UniProtKB-KW"/>
</dbReference>